<comment type="caution">
    <text evidence="2">The sequence shown here is derived from an EMBL/GenBank/DDBJ whole genome shotgun (WGS) entry which is preliminary data.</text>
</comment>
<evidence type="ECO:0000313" key="2">
    <source>
        <dbReference type="EMBL" id="MDR7364644.1"/>
    </source>
</evidence>
<dbReference type="SUPFAM" id="SSF51735">
    <property type="entry name" value="NAD(P)-binding Rossmann-fold domains"/>
    <property type="match status" value="1"/>
</dbReference>
<dbReference type="RefSeq" id="WP_310306490.1">
    <property type="nucleotide sequence ID" value="NZ_BAAAPS010000006.1"/>
</dbReference>
<accession>A0ABU2C244</accession>
<dbReference type="Gene3D" id="3.40.50.720">
    <property type="entry name" value="NAD(P)-binding Rossmann-like Domain"/>
    <property type="match status" value="1"/>
</dbReference>
<dbReference type="Proteomes" id="UP001183648">
    <property type="component" value="Unassembled WGS sequence"/>
</dbReference>
<reference evidence="2 3" key="1">
    <citation type="submission" date="2023-07" db="EMBL/GenBank/DDBJ databases">
        <title>Sequencing the genomes of 1000 actinobacteria strains.</title>
        <authorList>
            <person name="Klenk H.-P."/>
        </authorList>
    </citation>
    <scope>NUCLEOTIDE SEQUENCE [LARGE SCALE GENOMIC DNA]</scope>
    <source>
        <strain evidence="2 3">DSM 19426</strain>
    </source>
</reference>
<evidence type="ECO:0000313" key="3">
    <source>
        <dbReference type="Proteomes" id="UP001183648"/>
    </source>
</evidence>
<dbReference type="EMBL" id="JAVDYG010000001">
    <property type="protein sequence ID" value="MDR7364644.1"/>
    <property type="molecule type" value="Genomic_DNA"/>
</dbReference>
<dbReference type="PANTHER" id="PTHR12126:SF11">
    <property type="entry name" value="NADH DEHYDROGENASE [UBIQUINONE] 1 ALPHA SUBCOMPLEX SUBUNIT 9, MITOCHONDRIAL"/>
    <property type="match status" value="1"/>
</dbReference>
<dbReference type="PANTHER" id="PTHR12126">
    <property type="entry name" value="NADH-UBIQUINONE OXIDOREDUCTASE 39 KDA SUBUNIT-RELATED"/>
    <property type="match status" value="1"/>
</dbReference>
<name>A0ABU2C244_9ACTN</name>
<feature type="domain" description="NAD(P)-binding" evidence="1">
    <location>
        <begin position="37"/>
        <end position="173"/>
    </location>
</feature>
<proteinExistence type="predicted"/>
<gene>
    <name evidence="2" type="ORF">J2S63_004197</name>
</gene>
<evidence type="ECO:0000259" key="1">
    <source>
        <dbReference type="Pfam" id="PF13460"/>
    </source>
</evidence>
<dbReference type="InterPro" id="IPR016040">
    <property type="entry name" value="NAD(P)-bd_dom"/>
</dbReference>
<dbReference type="Pfam" id="PF13460">
    <property type="entry name" value="NAD_binding_10"/>
    <property type="match status" value="1"/>
</dbReference>
<keyword evidence="3" id="KW-1185">Reference proteome</keyword>
<dbReference type="InterPro" id="IPR036291">
    <property type="entry name" value="NAD(P)-bd_dom_sf"/>
</dbReference>
<sequence length="245" mass="26153">MRIAVAGGTGVVGAYVVAEAEARGHETVVLTRSTGVDLTTGVGLADHLAAVDAVVDVTSTREQQRAKAEAFFGTVTRNLLGAGAEVGVGHHVALSIIGIDQVPSGYYQGKLLQERLVEDGRVPWSILRASQFHEFAEQALGFVTVGRLSLVPRMTTQPIAAREVAQALVDLVEAGPRGRVPDLAGPEVRELVELSRLVNRERHLGRRVVGIRVPGAWGRGMRSGDLTPADDGPRGTQTFEEWLRG</sequence>
<organism evidence="2 3">
    <name type="scientific">Nocardioides marmoribigeumensis</name>
    <dbReference type="NCBI Taxonomy" id="433649"/>
    <lineage>
        <taxon>Bacteria</taxon>
        <taxon>Bacillati</taxon>
        <taxon>Actinomycetota</taxon>
        <taxon>Actinomycetes</taxon>
        <taxon>Propionibacteriales</taxon>
        <taxon>Nocardioidaceae</taxon>
        <taxon>Nocardioides</taxon>
    </lineage>
</organism>
<dbReference type="InterPro" id="IPR051207">
    <property type="entry name" value="ComplexI_NDUFA9_subunit"/>
</dbReference>
<protein>
    <submittedName>
        <fullName evidence="2">Uncharacterized protein YbjT (DUF2867 family)</fullName>
    </submittedName>
</protein>